<evidence type="ECO:0000313" key="4">
    <source>
        <dbReference type="Proteomes" id="UP000076727"/>
    </source>
</evidence>
<dbReference type="EMBL" id="KV429051">
    <property type="protein sequence ID" value="KZT70515.1"/>
    <property type="molecule type" value="Genomic_DNA"/>
</dbReference>
<evidence type="ECO:0000313" key="3">
    <source>
        <dbReference type="EMBL" id="KZT70515.1"/>
    </source>
</evidence>
<evidence type="ECO:0000256" key="1">
    <source>
        <dbReference type="PROSITE-ProRule" id="PRU00042"/>
    </source>
</evidence>
<organism evidence="3 4">
    <name type="scientific">Daedalea quercina L-15889</name>
    <dbReference type="NCBI Taxonomy" id="1314783"/>
    <lineage>
        <taxon>Eukaryota</taxon>
        <taxon>Fungi</taxon>
        <taxon>Dikarya</taxon>
        <taxon>Basidiomycota</taxon>
        <taxon>Agaricomycotina</taxon>
        <taxon>Agaricomycetes</taxon>
        <taxon>Polyporales</taxon>
        <taxon>Fomitopsis</taxon>
    </lineage>
</organism>
<dbReference type="PROSITE" id="PS00028">
    <property type="entry name" value="ZINC_FINGER_C2H2_1"/>
    <property type="match status" value="1"/>
</dbReference>
<accession>A0A165RAS3</accession>
<dbReference type="STRING" id="1314783.A0A165RAS3"/>
<reference evidence="3 4" key="1">
    <citation type="journal article" date="2016" name="Mol. Biol. Evol.">
        <title>Comparative Genomics of Early-Diverging Mushroom-Forming Fungi Provides Insights into the Origins of Lignocellulose Decay Capabilities.</title>
        <authorList>
            <person name="Nagy L.G."/>
            <person name="Riley R."/>
            <person name="Tritt A."/>
            <person name="Adam C."/>
            <person name="Daum C."/>
            <person name="Floudas D."/>
            <person name="Sun H."/>
            <person name="Yadav J.S."/>
            <person name="Pangilinan J."/>
            <person name="Larsson K.H."/>
            <person name="Matsuura K."/>
            <person name="Barry K."/>
            <person name="Labutti K."/>
            <person name="Kuo R."/>
            <person name="Ohm R.A."/>
            <person name="Bhattacharya S.S."/>
            <person name="Shirouzu T."/>
            <person name="Yoshinaga Y."/>
            <person name="Martin F.M."/>
            <person name="Grigoriev I.V."/>
            <person name="Hibbett D.S."/>
        </authorList>
    </citation>
    <scope>NUCLEOTIDE SEQUENCE [LARGE SCALE GENOMIC DNA]</scope>
    <source>
        <strain evidence="3 4">L-15889</strain>
    </source>
</reference>
<dbReference type="Proteomes" id="UP000076727">
    <property type="component" value="Unassembled WGS sequence"/>
</dbReference>
<dbReference type="OrthoDB" id="2782214at2759"/>
<sequence length="204" mass="22657">MYPESRHEMPMASPSAVPSAVWGTGLILDDMPEYQGVHIYAQFAGRRGPDWSDTTSLLPIMPSDSDGITPPSQVQQLYRSVSEPAPPAVYPLCRWAGCNTWLDDTGPAGVKRHLKDIHHINRGDCLRGVRGACRWEIEGGVCGRVMDLSSYGKHIASVHLKSTAKLCEDCGSVMGRADSLTRHRRDHCTVRRDCQYEENCLQHP</sequence>
<proteinExistence type="predicted"/>
<dbReference type="AlphaFoldDB" id="A0A165RAS3"/>
<protein>
    <recommendedName>
        <fullName evidence="2">C2H2-type domain-containing protein</fullName>
    </recommendedName>
</protein>
<dbReference type="PROSITE" id="PS50157">
    <property type="entry name" value="ZINC_FINGER_C2H2_2"/>
    <property type="match status" value="1"/>
</dbReference>
<dbReference type="GO" id="GO:0008270">
    <property type="term" value="F:zinc ion binding"/>
    <property type="evidence" value="ECO:0007669"/>
    <property type="project" value="UniProtKB-KW"/>
</dbReference>
<keyword evidence="1" id="KW-0479">Metal-binding</keyword>
<dbReference type="InterPro" id="IPR013087">
    <property type="entry name" value="Znf_C2H2_type"/>
</dbReference>
<keyword evidence="1" id="KW-0863">Zinc-finger</keyword>
<feature type="domain" description="C2H2-type" evidence="2">
    <location>
        <begin position="165"/>
        <end position="192"/>
    </location>
</feature>
<name>A0A165RAS3_9APHY</name>
<keyword evidence="1" id="KW-0862">Zinc</keyword>
<evidence type="ECO:0000259" key="2">
    <source>
        <dbReference type="PROSITE" id="PS50157"/>
    </source>
</evidence>
<keyword evidence="4" id="KW-1185">Reference proteome</keyword>
<gene>
    <name evidence="3" type="ORF">DAEQUDRAFT_689247</name>
</gene>